<evidence type="ECO:0000256" key="7">
    <source>
        <dbReference type="ARBA" id="ARBA00022833"/>
    </source>
</evidence>
<dbReference type="OMA" id="PHYHLIC"/>
<dbReference type="GO" id="GO:0005737">
    <property type="term" value="C:cytoplasm"/>
    <property type="evidence" value="ECO:0007669"/>
    <property type="project" value="UniProtKB-SubCell"/>
</dbReference>
<keyword evidence="10" id="KW-0804">Transcription</keyword>
<comment type="cofactor">
    <cofactor evidence="11">
        <name>Zn(2+)</name>
        <dbReference type="ChEBI" id="CHEBI:29105"/>
    </cofactor>
    <text evidence="11">Binds 1 zinc ion per subunit.</text>
</comment>
<comment type="subcellular location">
    <subcellularLocation>
        <location evidence="1">Cytoplasm</location>
    </subcellularLocation>
</comment>
<keyword evidence="5" id="KW-0678">Repressor</keyword>
<proteinExistence type="inferred from homology"/>
<evidence type="ECO:0000256" key="4">
    <source>
        <dbReference type="ARBA" id="ARBA00022490"/>
    </source>
</evidence>
<dbReference type="Gene3D" id="1.10.10.10">
    <property type="entry name" value="Winged helix-like DNA-binding domain superfamily/Winged helix DNA-binding domain"/>
    <property type="match status" value="1"/>
</dbReference>
<keyword evidence="9" id="KW-0238">DNA-binding</keyword>
<dbReference type="EMBL" id="FMMM01000054">
    <property type="protein sequence ID" value="SCQ21737.1"/>
    <property type="molecule type" value="Genomic_DNA"/>
</dbReference>
<comment type="similarity">
    <text evidence="2">Belongs to the Fur family.</text>
</comment>
<dbReference type="SUPFAM" id="SSF46785">
    <property type="entry name" value="Winged helix' DNA-binding domain"/>
    <property type="match status" value="1"/>
</dbReference>
<dbReference type="Pfam" id="PF01475">
    <property type="entry name" value="FUR"/>
    <property type="match status" value="1"/>
</dbReference>
<evidence type="ECO:0000256" key="9">
    <source>
        <dbReference type="ARBA" id="ARBA00023125"/>
    </source>
</evidence>
<dbReference type="GO" id="GO:1900376">
    <property type="term" value="P:regulation of secondary metabolite biosynthetic process"/>
    <property type="evidence" value="ECO:0007669"/>
    <property type="project" value="TreeGrafter"/>
</dbReference>
<feature type="binding site" evidence="11">
    <location>
        <position position="128"/>
    </location>
    <ligand>
        <name>Zn(2+)</name>
        <dbReference type="ChEBI" id="CHEBI:29105"/>
    </ligand>
</feature>
<protein>
    <recommendedName>
        <fullName evidence="3">Ferric uptake regulation protein</fullName>
    </recommendedName>
</protein>
<sequence>MKSTQQYLLAHGIKPSVQRIAIMEYLFQHHTHPTVDEIYTELLPQIPTLSKTTVYNTLKLFVQQGTAMQIDIDEKNARFDSVMETHGHFRCKACGCIIDIPLPEIHHLLPQNTDFSIDEAYVNVKGLCAECKSKRTP</sequence>
<dbReference type="GO" id="GO:0003700">
    <property type="term" value="F:DNA-binding transcription factor activity"/>
    <property type="evidence" value="ECO:0007669"/>
    <property type="project" value="InterPro"/>
</dbReference>
<accession>A0A1D3UNR3</accession>
<evidence type="ECO:0000256" key="5">
    <source>
        <dbReference type="ARBA" id="ARBA00022491"/>
    </source>
</evidence>
<dbReference type="InterPro" id="IPR036388">
    <property type="entry name" value="WH-like_DNA-bd_sf"/>
</dbReference>
<dbReference type="GO" id="GO:0000976">
    <property type="term" value="F:transcription cis-regulatory region binding"/>
    <property type="evidence" value="ECO:0007669"/>
    <property type="project" value="TreeGrafter"/>
</dbReference>
<dbReference type="AlphaFoldDB" id="A0A1D3UNR3"/>
<keyword evidence="4" id="KW-0963">Cytoplasm</keyword>
<evidence type="ECO:0000256" key="10">
    <source>
        <dbReference type="ARBA" id="ARBA00023163"/>
    </source>
</evidence>
<evidence type="ECO:0000313" key="12">
    <source>
        <dbReference type="EMBL" id="SCQ21737.1"/>
    </source>
</evidence>
<name>A0A1D3UNR3_TANFO</name>
<dbReference type="GeneID" id="34758869"/>
<dbReference type="CDD" id="cd07153">
    <property type="entry name" value="Fur_like"/>
    <property type="match status" value="1"/>
</dbReference>
<dbReference type="Proteomes" id="UP000182057">
    <property type="component" value="Unassembled WGS sequence"/>
</dbReference>
<dbReference type="RefSeq" id="WP_014225057.1">
    <property type="nucleotide sequence ID" value="NZ_CALHNL010000039.1"/>
</dbReference>
<gene>
    <name evidence="12" type="primary">perR</name>
    <name evidence="12" type="ORF">TFUB20_01481</name>
</gene>
<dbReference type="PANTHER" id="PTHR33202:SF8">
    <property type="entry name" value="PEROXIDE-RESPONSIVE REPRESSOR PERR"/>
    <property type="match status" value="1"/>
</dbReference>
<dbReference type="FunFam" id="1.10.10.10:FF:000007">
    <property type="entry name" value="Ferric uptake regulation protein"/>
    <property type="match status" value="1"/>
</dbReference>
<organism evidence="12 13">
    <name type="scientific">Tannerella forsythia</name>
    <name type="common">Bacteroides forsythus</name>
    <dbReference type="NCBI Taxonomy" id="28112"/>
    <lineage>
        <taxon>Bacteria</taxon>
        <taxon>Pseudomonadati</taxon>
        <taxon>Bacteroidota</taxon>
        <taxon>Bacteroidia</taxon>
        <taxon>Bacteroidales</taxon>
        <taxon>Tannerellaceae</taxon>
        <taxon>Tannerella</taxon>
    </lineage>
</organism>
<dbReference type="InterPro" id="IPR043135">
    <property type="entry name" value="Fur_C"/>
</dbReference>
<dbReference type="OrthoDB" id="594893at2"/>
<evidence type="ECO:0000256" key="1">
    <source>
        <dbReference type="ARBA" id="ARBA00004496"/>
    </source>
</evidence>
<evidence type="ECO:0000256" key="3">
    <source>
        <dbReference type="ARBA" id="ARBA00020910"/>
    </source>
</evidence>
<reference evidence="12 13" key="1">
    <citation type="submission" date="2016-09" db="EMBL/GenBank/DDBJ databases">
        <authorList>
            <person name="Capua I."/>
            <person name="De Benedictis P."/>
            <person name="Joannis T."/>
            <person name="Lombin L.H."/>
            <person name="Cattoli G."/>
        </authorList>
    </citation>
    <scope>NUCLEOTIDE SEQUENCE [LARGE SCALE GENOMIC DNA]</scope>
    <source>
        <strain evidence="12 13">UB20</strain>
    </source>
</reference>
<dbReference type="GO" id="GO:0045892">
    <property type="term" value="P:negative regulation of DNA-templated transcription"/>
    <property type="evidence" value="ECO:0007669"/>
    <property type="project" value="TreeGrafter"/>
</dbReference>
<feature type="binding site" evidence="11">
    <location>
        <position position="94"/>
    </location>
    <ligand>
        <name>Zn(2+)</name>
        <dbReference type="ChEBI" id="CHEBI:29105"/>
    </ligand>
</feature>
<evidence type="ECO:0000313" key="13">
    <source>
        <dbReference type="Proteomes" id="UP000182057"/>
    </source>
</evidence>
<evidence type="ECO:0000256" key="2">
    <source>
        <dbReference type="ARBA" id="ARBA00007957"/>
    </source>
</evidence>
<feature type="binding site" evidence="11">
    <location>
        <position position="131"/>
    </location>
    <ligand>
        <name>Zn(2+)</name>
        <dbReference type="ChEBI" id="CHEBI:29105"/>
    </ligand>
</feature>
<evidence type="ECO:0000256" key="11">
    <source>
        <dbReference type="PIRSR" id="PIRSR602481-1"/>
    </source>
</evidence>
<keyword evidence="8" id="KW-0805">Transcription regulation</keyword>
<dbReference type="InterPro" id="IPR002481">
    <property type="entry name" value="FUR"/>
</dbReference>
<dbReference type="Gene3D" id="3.30.1490.190">
    <property type="match status" value="1"/>
</dbReference>
<evidence type="ECO:0000256" key="6">
    <source>
        <dbReference type="ARBA" id="ARBA00022723"/>
    </source>
</evidence>
<keyword evidence="6 11" id="KW-0479">Metal-binding</keyword>
<dbReference type="InterPro" id="IPR036390">
    <property type="entry name" value="WH_DNA-bd_sf"/>
</dbReference>
<dbReference type="PANTHER" id="PTHR33202">
    <property type="entry name" value="ZINC UPTAKE REGULATION PROTEIN"/>
    <property type="match status" value="1"/>
</dbReference>
<evidence type="ECO:0000256" key="8">
    <source>
        <dbReference type="ARBA" id="ARBA00023015"/>
    </source>
</evidence>
<feature type="binding site" evidence="11">
    <location>
        <position position="91"/>
    </location>
    <ligand>
        <name>Zn(2+)</name>
        <dbReference type="ChEBI" id="CHEBI:29105"/>
    </ligand>
</feature>
<keyword evidence="7 11" id="KW-0862">Zinc</keyword>
<dbReference type="GO" id="GO:0008270">
    <property type="term" value="F:zinc ion binding"/>
    <property type="evidence" value="ECO:0007669"/>
    <property type="project" value="TreeGrafter"/>
</dbReference>